<dbReference type="InParanoid" id="A0A2T2ZZD4"/>
<name>A0A2T2ZZD4_9PEZI</name>
<proteinExistence type="predicted"/>
<protein>
    <submittedName>
        <fullName evidence="1">Uncharacterized protein</fullName>
    </submittedName>
</protein>
<dbReference type="EMBL" id="KZ678545">
    <property type="protein sequence ID" value="PSR80057.1"/>
    <property type="molecule type" value="Genomic_DNA"/>
</dbReference>
<sequence length="183" mass="21094">MKCKNRVQRLLGSCPLGLLELQTLSCTQVPTQSVTSFDQLLHWLHHSILSYSSAIIAMSDSAHPPPSYQAIKLPRDVLPGASHRDIELYVRDPLPPFWSGTKYRDGQPVGVERTPSRHSPDTIITFRTEHELRIADTDVDTEVHRRGRRRRRRCKHKNRTKPPWAVLRSKHRTAGLFFQFRTA</sequence>
<organism evidence="1 2">
    <name type="scientific">Coniella lustricola</name>
    <dbReference type="NCBI Taxonomy" id="2025994"/>
    <lineage>
        <taxon>Eukaryota</taxon>
        <taxon>Fungi</taxon>
        <taxon>Dikarya</taxon>
        <taxon>Ascomycota</taxon>
        <taxon>Pezizomycotina</taxon>
        <taxon>Sordariomycetes</taxon>
        <taxon>Sordariomycetidae</taxon>
        <taxon>Diaporthales</taxon>
        <taxon>Schizoparmaceae</taxon>
        <taxon>Coniella</taxon>
    </lineage>
</organism>
<gene>
    <name evidence="1" type="ORF">BD289DRAFT_77495</name>
</gene>
<accession>A0A2T2ZZD4</accession>
<dbReference type="AlphaFoldDB" id="A0A2T2ZZD4"/>
<dbReference type="Proteomes" id="UP000241462">
    <property type="component" value="Unassembled WGS sequence"/>
</dbReference>
<reference evidence="1 2" key="1">
    <citation type="journal article" date="2018" name="Mycol. Prog.">
        <title>Coniella lustricola, a new species from submerged detritus.</title>
        <authorList>
            <person name="Raudabaugh D.B."/>
            <person name="Iturriaga T."/>
            <person name="Carver A."/>
            <person name="Mondo S."/>
            <person name="Pangilinan J."/>
            <person name="Lipzen A."/>
            <person name="He G."/>
            <person name="Amirebrahimi M."/>
            <person name="Grigoriev I.V."/>
            <person name="Miller A.N."/>
        </authorList>
    </citation>
    <scope>NUCLEOTIDE SEQUENCE [LARGE SCALE GENOMIC DNA]</scope>
    <source>
        <strain evidence="1 2">B22-T-1</strain>
    </source>
</reference>
<keyword evidence="2" id="KW-1185">Reference proteome</keyword>
<evidence type="ECO:0000313" key="2">
    <source>
        <dbReference type="Proteomes" id="UP000241462"/>
    </source>
</evidence>
<evidence type="ECO:0000313" key="1">
    <source>
        <dbReference type="EMBL" id="PSR80057.1"/>
    </source>
</evidence>